<feature type="domain" description="4Fe-4S ferredoxin-type" evidence="7">
    <location>
        <begin position="10"/>
        <end position="41"/>
    </location>
</feature>
<dbReference type="PROSITE" id="PS51379">
    <property type="entry name" value="4FE4S_FER_2"/>
    <property type="match status" value="1"/>
</dbReference>
<dbReference type="InterPro" id="IPR004017">
    <property type="entry name" value="Cys_rich_dom"/>
</dbReference>
<organism evidence="8 9">
    <name type="scientific">Candidatus Lokiarchaeum ossiferum</name>
    <dbReference type="NCBI Taxonomy" id="2951803"/>
    <lineage>
        <taxon>Archaea</taxon>
        <taxon>Promethearchaeati</taxon>
        <taxon>Promethearchaeota</taxon>
        <taxon>Promethearchaeia</taxon>
        <taxon>Promethearchaeales</taxon>
        <taxon>Promethearchaeaceae</taxon>
        <taxon>Candidatus Lokiarchaeum</taxon>
    </lineage>
</organism>
<evidence type="ECO:0000256" key="6">
    <source>
        <dbReference type="ARBA" id="ARBA00023014"/>
    </source>
</evidence>
<evidence type="ECO:0000256" key="5">
    <source>
        <dbReference type="ARBA" id="ARBA00023004"/>
    </source>
</evidence>
<dbReference type="InterPro" id="IPR051460">
    <property type="entry name" value="HdrC_iron-sulfur_subunit"/>
</dbReference>
<evidence type="ECO:0000313" key="9">
    <source>
        <dbReference type="Proteomes" id="UP001208689"/>
    </source>
</evidence>
<dbReference type="Proteomes" id="UP001208689">
    <property type="component" value="Chromosome"/>
</dbReference>
<dbReference type="Gene3D" id="1.10.1060.10">
    <property type="entry name" value="Alpha-helical ferredoxin"/>
    <property type="match status" value="1"/>
</dbReference>
<comment type="similarity">
    <text evidence="1">Belongs to the HdrC family.</text>
</comment>
<evidence type="ECO:0000313" key="8">
    <source>
        <dbReference type="EMBL" id="UYP46909.1"/>
    </source>
</evidence>
<dbReference type="EC" id="1.8.98.1" evidence="8"/>
<reference evidence="8" key="1">
    <citation type="submission" date="2022-09" db="EMBL/GenBank/DDBJ databases">
        <title>Actin cytoskeleton and complex cell architecture in an #Asgard archaeon.</title>
        <authorList>
            <person name="Ponce Toledo R.I."/>
            <person name="Schleper C."/>
            <person name="Rodrigues Oliveira T."/>
            <person name="Wollweber F."/>
            <person name="Xu J."/>
            <person name="Rittmann S."/>
            <person name="Klingl A."/>
            <person name="Pilhofer M."/>
        </authorList>
    </citation>
    <scope>NUCLEOTIDE SEQUENCE</scope>
    <source>
        <strain evidence="8">B-35</strain>
    </source>
</reference>
<dbReference type="InterPro" id="IPR009051">
    <property type="entry name" value="Helical_ferredxn"/>
</dbReference>
<evidence type="ECO:0000256" key="4">
    <source>
        <dbReference type="ARBA" id="ARBA00023002"/>
    </source>
</evidence>
<dbReference type="EMBL" id="CP104013">
    <property type="protein sequence ID" value="UYP46909.1"/>
    <property type="molecule type" value="Genomic_DNA"/>
</dbReference>
<sequence>MIHNISSLDLKKLLDISIYCYTCNACSMVCPLNLVKDFSPRYFLSQLRLNGLKDMDSFLADNEDIYKCITCQQCMTECPMSKPGEGMNIVEIIRILREYSFENKLNAKELQQHCTHQSMMQLNSTLHSQSASVINRIDYIRSDPSLKFTDTGEIGLFLGCFQFMEDLFEIPNREFTDIARGAIKLLNQNDIVPVILETKCCGHDLYWMGDTNNTKRLAEFNVQKFKDAGVKTIITECAEGYYMWKYVYPKLVIECDFKVIHFSEYIIQSELLKKMFMHPLKMKVTYHDPCRLGRLSNIFEPPRQILSILPGITYLEMKHNRTTSLCCGVSAFLDCNAEKKVFRELRIQEAMDIGADYIVTTCPKCIVHYNCYLKEVSTNIQNSQNPNDQDSRPLPKLIDLSTFLAKYFMLI</sequence>
<keyword evidence="6" id="KW-0411">Iron-sulfur</keyword>
<keyword evidence="3" id="KW-0479">Metal-binding</keyword>
<name>A0ABY6HWH4_9ARCH</name>
<keyword evidence="5" id="KW-0408">Iron</keyword>
<keyword evidence="2" id="KW-0004">4Fe-4S</keyword>
<dbReference type="SUPFAM" id="SSF46548">
    <property type="entry name" value="alpha-helical ferredoxin"/>
    <property type="match status" value="1"/>
</dbReference>
<evidence type="ECO:0000256" key="3">
    <source>
        <dbReference type="ARBA" id="ARBA00022723"/>
    </source>
</evidence>
<proteinExistence type="inferred from homology"/>
<keyword evidence="4 8" id="KW-0560">Oxidoreductase</keyword>
<dbReference type="PANTHER" id="PTHR43255:SF1">
    <property type="entry name" value="IRON-SULFUR-BINDING OXIDOREDUCTASE FADF-RELATED"/>
    <property type="match status" value="1"/>
</dbReference>
<dbReference type="GO" id="GO:0051912">
    <property type="term" value="F:CoB--CoM heterodisulfide reductase activity"/>
    <property type="evidence" value="ECO:0007669"/>
    <property type="project" value="UniProtKB-EC"/>
</dbReference>
<dbReference type="Pfam" id="PF02754">
    <property type="entry name" value="CCG"/>
    <property type="match status" value="2"/>
</dbReference>
<dbReference type="PANTHER" id="PTHR43255">
    <property type="entry name" value="IRON-SULFUR-BINDING OXIDOREDUCTASE FADF-RELATED-RELATED"/>
    <property type="match status" value="1"/>
</dbReference>
<accession>A0ABY6HWH4</accession>
<dbReference type="PROSITE" id="PS00198">
    <property type="entry name" value="4FE4S_FER_1"/>
    <property type="match status" value="1"/>
</dbReference>
<keyword evidence="9" id="KW-1185">Reference proteome</keyword>
<evidence type="ECO:0000256" key="1">
    <source>
        <dbReference type="ARBA" id="ARBA00007097"/>
    </source>
</evidence>
<protein>
    <submittedName>
        <fullName evidence="8">Dihydromethanophenazine:CoB--CoM heterodisulfide reductase subunit D</fullName>
        <ecNumber evidence="8">1.8.98.1</ecNumber>
    </submittedName>
</protein>
<dbReference type="InterPro" id="IPR017896">
    <property type="entry name" value="4Fe4S_Fe-S-bd"/>
</dbReference>
<gene>
    <name evidence="8" type="ORF">NEF87_003194</name>
</gene>
<dbReference type="InterPro" id="IPR017900">
    <property type="entry name" value="4Fe4S_Fe_S_CS"/>
</dbReference>
<dbReference type="Pfam" id="PF13183">
    <property type="entry name" value="Fer4_8"/>
    <property type="match status" value="1"/>
</dbReference>
<evidence type="ECO:0000256" key="2">
    <source>
        <dbReference type="ARBA" id="ARBA00022485"/>
    </source>
</evidence>
<evidence type="ECO:0000259" key="7">
    <source>
        <dbReference type="PROSITE" id="PS51379"/>
    </source>
</evidence>